<dbReference type="AlphaFoldDB" id="A0A2S5BG40"/>
<gene>
    <name evidence="7" type="ORF">BMF94_1144</name>
</gene>
<dbReference type="STRING" id="741276.A0A2S5BG40"/>
<dbReference type="CDD" id="cd08646">
    <property type="entry name" value="FMT_core_Met-tRNA-FMT_N"/>
    <property type="match status" value="1"/>
</dbReference>
<keyword evidence="3" id="KW-0808">Transferase</keyword>
<dbReference type="Gene3D" id="3.40.50.12230">
    <property type="match status" value="1"/>
</dbReference>
<comment type="caution">
    <text evidence="7">The sequence shown here is derived from an EMBL/GenBank/DDBJ whole genome shotgun (WGS) entry which is preliminary data.</text>
</comment>
<evidence type="ECO:0000256" key="3">
    <source>
        <dbReference type="ARBA" id="ARBA00022679"/>
    </source>
</evidence>
<feature type="domain" description="Formyl transferase N-terminal" evidence="5">
    <location>
        <begin position="34"/>
        <end position="225"/>
    </location>
</feature>
<dbReference type="GO" id="GO:0004479">
    <property type="term" value="F:methionyl-tRNA formyltransferase activity"/>
    <property type="evidence" value="ECO:0007669"/>
    <property type="project" value="UniProtKB-EC"/>
</dbReference>
<evidence type="ECO:0000256" key="2">
    <source>
        <dbReference type="ARBA" id="ARBA00012261"/>
    </source>
</evidence>
<dbReference type="InterPro" id="IPR041711">
    <property type="entry name" value="Met-tRNA-FMT_N"/>
</dbReference>
<evidence type="ECO:0000313" key="8">
    <source>
        <dbReference type="Proteomes" id="UP000237144"/>
    </source>
</evidence>
<evidence type="ECO:0000313" key="7">
    <source>
        <dbReference type="EMBL" id="POY75734.1"/>
    </source>
</evidence>
<evidence type="ECO:0000256" key="4">
    <source>
        <dbReference type="ARBA" id="ARBA00022917"/>
    </source>
</evidence>
<comment type="similarity">
    <text evidence="1">Belongs to the Fmt family.</text>
</comment>
<dbReference type="InterPro" id="IPR002376">
    <property type="entry name" value="Formyl_transf_N"/>
</dbReference>
<dbReference type="GO" id="GO:0005739">
    <property type="term" value="C:mitochondrion"/>
    <property type="evidence" value="ECO:0007669"/>
    <property type="project" value="TreeGrafter"/>
</dbReference>
<protein>
    <recommendedName>
        <fullName evidence="2">methionyl-tRNA formyltransferase</fullName>
        <ecNumber evidence="2">2.1.2.9</ecNumber>
    </recommendedName>
</protein>
<feature type="domain" description="Formyl transferase C-terminal" evidence="6">
    <location>
        <begin position="244"/>
        <end position="338"/>
    </location>
</feature>
<dbReference type="SUPFAM" id="SSF50486">
    <property type="entry name" value="FMT C-terminal domain-like"/>
    <property type="match status" value="1"/>
</dbReference>
<proteinExistence type="inferred from homology"/>
<dbReference type="Proteomes" id="UP000237144">
    <property type="component" value="Unassembled WGS sequence"/>
</dbReference>
<keyword evidence="4" id="KW-0648">Protein biosynthesis</keyword>
<dbReference type="SUPFAM" id="SSF53328">
    <property type="entry name" value="Formyltransferase"/>
    <property type="match status" value="1"/>
</dbReference>
<dbReference type="PANTHER" id="PTHR11138:SF5">
    <property type="entry name" value="METHIONYL-TRNA FORMYLTRANSFERASE, MITOCHONDRIAL"/>
    <property type="match status" value="1"/>
</dbReference>
<dbReference type="Pfam" id="PF00551">
    <property type="entry name" value="Formyl_trans_N"/>
    <property type="match status" value="1"/>
</dbReference>
<dbReference type="InterPro" id="IPR011034">
    <property type="entry name" value="Formyl_transferase-like_C_sf"/>
</dbReference>
<evidence type="ECO:0000256" key="1">
    <source>
        <dbReference type="ARBA" id="ARBA00010699"/>
    </source>
</evidence>
<organism evidence="7 8">
    <name type="scientific">Rhodotorula taiwanensis</name>
    <dbReference type="NCBI Taxonomy" id="741276"/>
    <lineage>
        <taxon>Eukaryota</taxon>
        <taxon>Fungi</taxon>
        <taxon>Dikarya</taxon>
        <taxon>Basidiomycota</taxon>
        <taxon>Pucciniomycotina</taxon>
        <taxon>Microbotryomycetes</taxon>
        <taxon>Sporidiobolales</taxon>
        <taxon>Sporidiobolaceae</taxon>
        <taxon>Rhodotorula</taxon>
    </lineage>
</organism>
<dbReference type="EC" id="2.1.2.9" evidence="2"/>
<keyword evidence="8" id="KW-1185">Reference proteome</keyword>
<evidence type="ECO:0000259" key="6">
    <source>
        <dbReference type="Pfam" id="PF02911"/>
    </source>
</evidence>
<reference evidence="7 8" key="1">
    <citation type="journal article" date="2018" name="Front. Microbiol.">
        <title>Prospects for Fungal Bioremediation of Acidic Radioactive Waste Sites: Characterization and Genome Sequence of Rhodotorula taiwanensis MD1149.</title>
        <authorList>
            <person name="Tkavc R."/>
            <person name="Matrosova V.Y."/>
            <person name="Grichenko O.E."/>
            <person name="Gostincar C."/>
            <person name="Volpe R.P."/>
            <person name="Klimenkova P."/>
            <person name="Gaidamakova E.K."/>
            <person name="Zhou C.E."/>
            <person name="Stewart B.J."/>
            <person name="Lyman M.G."/>
            <person name="Malfatti S.A."/>
            <person name="Rubinfeld B."/>
            <person name="Courtot M."/>
            <person name="Singh J."/>
            <person name="Dalgard C.L."/>
            <person name="Hamilton T."/>
            <person name="Frey K.G."/>
            <person name="Gunde-Cimerman N."/>
            <person name="Dugan L."/>
            <person name="Daly M.J."/>
        </authorList>
    </citation>
    <scope>NUCLEOTIDE SEQUENCE [LARGE SCALE GENOMIC DNA]</scope>
    <source>
        <strain evidence="7 8">MD1149</strain>
    </source>
</reference>
<accession>A0A2S5BG40</accession>
<dbReference type="Pfam" id="PF02911">
    <property type="entry name" value="Formyl_trans_C"/>
    <property type="match status" value="1"/>
</dbReference>
<dbReference type="InterPro" id="IPR005793">
    <property type="entry name" value="Formyl_trans_C"/>
</dbReference>
<dbReference type="OrthoDB" id="10268103at2759"/>
<dbReference type="EMBL" id="PJQD01000012">
    <property type="protein sequence ID" value="POY75734.1"/>
    <property type="molecule type" value="Genomic_DNA"/>
</dbReference>
<evidence type="ECO:0000259" key="5">
    <source>
        <dbReference type="Pfam" id="PF00551"/>
    </source>
</evidence>
<dbReference type="InterPro" id="IPR036477">
    <property type="entry name" value="Formyl_transf_N_sf"/>
</dbReference>
<sequence length="347" mass="38267">MLRQRLTSLRPHLRLCSPSPSPARWLSSADSPYRVLFFGADEFSCGVFRELYRERQDLIDSVTVVTPPDQRVGRRNQEVHRPCLRLLAEELGVEAVPLPSTGLKNWQPPDPFLAHSPRNLLLTASFGHMIPTSLLSLFDSTCVLNVHPSLLPRWRGAAPLQWSILSGDVEAGRCGVTVQELSAGRFDRGRVLGAEGVPDLPPDADYHELERRLSTVGGRLLVSVLRGGSEPRDQGEDGVTLARKLGREDAAVDFFSMSALKVVRLQWAIGHQHPLWTRFSGSVVQIEVAPTSDSLDSGSLSLVDGRLVVGCKSGAVQLVRVKREGGKWVDACAWWNGTGRVRRFPFA</sequence>
<name>A0A2S5BG40_9BASI</name>
<dbReference type="PANTHER" id="PTHR11138">
    <property type="entry name" value="METHIONYL-TRNA FORMYLTRANSFERASE"/>
    <property type="match status" value="1"/>
</dbReference>